<protein>
    <submittedName>
        <fullName evidence="1">Uncharacterized protein</fullName>
    </submittedName>
</protein>
<comment type="caution">
    <text evidence="1">The sequence shown here is derived from an EMBL/GenBank/DDBJ whole genome shotgun (WGS) entry which is preliminary data.</text>
</comment>
<evidence type="ECO:0000313" key="2">
    <source>
        <dbReference type="Proteomes" id="UP000228952"/>
    </source>
</evidence>
<dbReference type="EMBL" id="PFQB01000137">
    <property type="protein sequence ID" value="PJA11847.1"/>
    <property type="molecule type" value="Genomic_DNA"/>
</dbReference>
<reference evidence="2" key="1">
    <citation type="submission" date="2017-09" db="EMBL/GenBank/DDBJ databases">
        <title>Depth-based differentiation of microbial function through sediment-hosted aquifers and enrichment of novel symbionts in the deep terrestrial subsurface.</title>
        <authorList>
            <person name="Probst A.J."/>
            <person name="Ladd B."/>
            <person name="Jarett J.K."/>
            <person name="Geller-Mcgrath D.E."/>
            <person name="Sieber C.M.K."/>
            <person name="Emerson J.B."/>
            <person name="Anantharaman K."/>
            <person name="Thomas B.C."/>
            <person name="Malmstrom R."/>
            <person name="Stieglmeier M."/>
            <person name="Klingl A."/>
            <person name="Woyke T."/>
            <person name="Ryan C.M."/>
            <person name="Banfield J.F."/>
        </authorList>
    </citation>
    <scope>NUCLEOTIDE SEQUENCE [LARGE SCALE GENOMIC DNA]</scope>
</reference>
<dbReference type="AlphaFoldDB" id="A0A2M7W0F8"/>
<gene>
    <name evidence="1" type="ORF">COX64_05280</name>
</gene>
<accession>A0A2M7W0F8</accession>
<evidence type="ECO:0000313" key="1">
    <source>
        <dbReference type="EMBL" id="PJA11847.1"/>
    </source>
</evidence>
<organism evidence="1 2">
    <name type="scientific">Candidatus Dojkabacteria bacterium CG_4_10_14_0_2_um_filter_Dojkabacteria_WS6_41_15</name>
    <dbReference type="NCBI Taxonomy" id="2014249"/>
    <lineage>
        <taxon>Bacteria</taxon>
        <taxon>Candidatus Dojkabacteria</taxon>
    </lineage>
</organism>
<dbReference type="Proteomes" id="UP000228952">
    <property type="component" value="Unassembled WGS sequence"/>
</dbReference>
<sequence length="177" mass="19972">MAEKRKDSRDLQQIQKIFETREKSGNRFHPVQDWYDFKYKQMVAEGVGQPGGIDRATGQDLSTEDPAHVSFGQIFISGIADNRAFSRRFPPRSQAPALALAWLMLEDIYIRGKKLEQAIVAASDSQNRQIASRVLLIALQTLESANAQFKELQADRAIDKVVVRDSLSGRANKWPLN</sequence>
<name>A0A2M7W0F8_9BACT</name>
<proteinExistence type="predicted"/>